<sequence>MSYSFNENNIESKGRESISTTYVPEFEIVQPQSQENNMSSIVQNLEKNAEHISNQIFKNAMNEKLKHSTSYSDILRNKKNNRKEKTKTWCVDNSKKLSKALARASMNNIPKQGEEHEFDPPTMPPPPPEIIDNCTKKNHNLSITVAHDDENNENESRNKSFIIASGISDKSSITPMRTKSLFYEPYLSVQDQLNDLIKNENILNQEFMKTEMDLKNLNMNMNNINLNMNISDNDDYGNTYKNLINNMYAMTSENYEINDMNNYIKTIQNPRNSIIKDEDEVEENLNSSRLFDINTSIIRSQPPPISPMNLLFSPNSPLSIKPLVPEKIAFDNKPKSTKERLTLDTNINLNENSEQILLSAINEKSQLNTGDISDLIIFSPNEVNIKNKINEKSPLRNAPNESKDELKVEESIIDNEESHIIVEDSVKEISNDNSNNNNDFYHHSNTSSKSSSYSGTDDDDIDDSLMKKLNLTSDKIITNEVASRLILPREFEYINEKGEIVNENGEVINRSYDIRDFSDTDTFFEDEKNESLKEVENTSNKNNVTTNNNNTNSRSTSVLENVKPEIKITFDNKIDQDIKAETKCNDKNKNQELLIETNFYQTNDKNGRPFSLDLSACLPDHLRSSTTTSSSKRSSYSINISISIEKKDSIKSEKQADNTHEVTLTTSSKSSNSDTNNSLKDKNEIAIKSEKEVIDDIAKDYSCDDEDEEVKVIEASEIIDESNINQSEHMEALEDEVEYEEDYTDEEDEYSYDEDLDIDSALITRRRSSLDIGKYINKFNNANALKRAKSNHEETPKKSDISSKEEDIDYSTAIYKRISSLNARSKSEELMPVVPTNNDSNELDPKLISKRKSSLPISEFMSQSNEYKQQQPVPTSIIKPAHNRPRSYSDFVDRKLIPIRKNSLSPLSKPIDPQQYYYQQYQQSYQQPQQIPPQPQYYDESFSIFTRKDSLNVAVSPITRNRCNSEPSPISQPVSSQFRAGYQMENYNNRSFMENASFNKEESKTTEMTKVTNRKHSHKRNRSLKNIFSIFSNNKKNIFHRKTASDSCLKDRVSSEIKKQQTPSRISMRPIFDCEINKDSTIPSNNNNTQAPFYSYAQQSTPQITPQVSGSNNYSYKNRYSIAVTNPSSKMNRYSMPVSNTKNINTNRYSFNISNPTTNVNRNSIASGNLNTNTSTNDLQPKPIIKKNSPEMNGVTVTTTKPKSALKNINRNSVSVASTTKKVIKINTNRNSVPVLTTIKPIIKKGNTKHINNNGSNSNPSSPSNSIKSNSTNSSRGNVNQQKAKPVIKSKSSSMNVLSSVIPNDFVSPLTPYSYTPYTPYVTPYLNENDHSKDDIAVPQYEDNSVIVPPNVNDNVNTIDAKIINKGTKNINRFQKSDISKEGKNDAILRENNKNRTISKRTSSHENNTSFSKIKRRSIFTRIF</sequence>
<feature type="compositionally biased region" description="Low complexity" evidence="1">
    <location>
        <begin position="663"/>
        <end position="678"/>
    </location>
</feature>
<feature type="region of interest" description="Disordered" evidence="1">
    <location>
        <begin position="1168"/>
        <end position="1194"/>
    </location>
</feature>
<organism evidence="2 3">
    <name type="scientific">Neocallimastix californiae</name>
    <dbReference type="NCBI Taxonomy" id="1754190"/>
    <lineage>
        <taxon>Eukaryota</taxon>
        <taxon>Fungi</taxon>
        <taxon>Fungi incertae sedis</taxon>
        <taxon>Chytridiomycota</taxon>
        <taxon>Chytridiomycota incertae sedis</taxon>
        <taxon>Neocallimastigomycetes</taxon>
        <taxon>Neocallimastigales</taxon>
        <taxon>Neocallimastigaceae</taxon>
        <taxon>Neocallimastix</taxon>
    </lineage>
</organism>
<feature type="region of interest" description="Disordered" evidence="1">
    <location>
        <begin position="1246"/>
        <end position="1294"/>
    </location>
</feature>
<evidence type="ECO:0000313" key="3">
    <source>
        <dbReference type="Proteomes" id="UP000193920"/>
    </source>
</evidence>
<feature type="region of interest" description="Disordered" evidence="1">
    <location>
        <begin position="429"/>
        <end position="457"/>
    </location>
</feature>
<feature type="compositionally biased region" description="Basic and acidic residues" evidence="1">
    <location>
        <begin position="648"/>
        <end position="660"/>
    </location>
</feature>
<name>A0A1Y1ZIN0_9FUNG</name>
<proteinExistence type="predicted"/>
<feature type="region of interest" description="Disordered" evidence="1">
    <location>
        <begin position="999"/>
        <end position="1019"/>
    </location>
</feature>
<comment type="caution">
    <text evidence="2">The sequence shown here is derived from an EMBL/GenBank/DDBJ whole genome shotgun (WGS) entry which is preliminary data.</text>
</comment>
<reference evidence="2 3" key="1">
    <citation type="submission" date="2016-08" db="EMBL/GenBank/DDBJ databases">
        <title>A Parts List for Fungal Cellulosomes Revealed by Comparative Genomics.</title>
        <authorList>
            <consortium name="DOE Joint Genome Institute"/>
            <person name="Haitjema C.H."/>
            <person name="Gilmore S.P."/>
            <person name="Henske J.K."/>
            <person name="Solomon K.V."/>
            <person name="De Groot R."/>
            <person name="Kuo A."/>
            <person name="Mondo S.J."/>
            <person name="Salamov A.A."/>
            <person name="Labutti K."/>
            <person name="Zhao Z."/>
            <person name="Chiniquy J."/>
            <person name="Barry K."/>
            <person name="Brewer H.M."/>
            <person name="Purvine S.O."/>
            <person name="Wright A.T."/>
            <person name="Boxma B."/>
            <person name="Van Alen T."/>
            <person name="Hackstein J.H."/>
            <person name="Baker S.E."/>
            <person name="Grigoriev I.V."/>
            <person name="O'Malley M.A."/>
        </authorList>
    </citation>
    <scope>NUCLEOTIDE SEQUENCE [LARGE SCALE GENOMIC DNA]</scope>
    <source>
        <strain evidence="2 3">G1</strain>
    </source>
</reference>
<dbReference type="EMBL" id="MCOG01000398">
    <property type="protein sequence ID" value="ORY10091.1"/>
    <property type="molecule type" value="Genomic_DNA"/>
</dbReference>
<evidence type="ECO:0000313" key="2">
    <source>
        <dbReference type="EMBL" id="ORY10091.1"/>
    </source>
</evidence>
<feature type="compositionally biased region" description="Low complexity" evidence="1">
    <location>
        <begin position="537"/>
        <end position="557"/>
    </location>
</feature>
<keyword evidence="3" id="KW-1185">Reference proteome</keyword>
<feature type="compositionally biased region" description="Polar residues" evidence="1">
    <location>
        <begin position="1168"/>
        <end position="1179"/>
    </location>
</feature>
<dbReference type="Proteomes" id="UP000193920">
    <property type="component" value="Unassembled WGS sequence"/>
</dbReference>
<gene>
    <name evidence="2" type="ORF">LY90DRAFT_708937</name>
</gene>
<feature type="compositionally biased region" description="Low complexity" evidence="1">
    <location>
        <begin position="1249"/>
        <end position="1275"/>
    </location>
</feature>
<feature type="region of interest" description="Disordered" evidence="1">
    <location>
        <begin position="536"/>
        <end position="557"/>
    </location>
</feature>
<accession>A0A1Y1ZIN0</accession>
<dbReference type="OrthoDB" id="10626990at2759"/>
<evidence type="ECO:0000256" key="1">
    <source>
        <dbReference type="SAM" id="MobiDB-lite"/>
    </source>
</evidence>
<dbReference type="STRING" id="1754190.A0A1Y1ZIN0"/>
<protein>
    <submittedName>
        <fullName evidence="2">Uncharacterized protein</fullName>
    </submittedName>
</protein>
<feature type="region of interest" description="Disordered" evidence="1">
    <location>
        <begin position="648"/>
        <end position="682"/>
    </location>
</feature>
<feature type="compositionally biased region" description="Low complexity" evidence="1">
    <location>
        <begin position="431"/>
        <end position="455"/>
    </location>
</feature>